<feature type="non-terminal residue" evidence="1">
    <location>
        <position position="21"/>
    </location>
</feature>
<comment type="caution">
    <text evidence="1">The sequence shown here is derived from an EMBL/GenBank/DDBJ whole genome shotgun (WGS) entry which is preliminary data.</text>
</comment>
<feature type="non-terminal residue" evidence="1">
    <location>
        <position position="1"/>
    </location>
</feature>
<gene>
    <name evidence="1" type="ORF">AFUS01_LOCUS15171</name>
</gene>
<proteinExistence type="predicted"/>
<evidence type="ECO:0000313" key="2">
    <source>
        <dbReference type="Proteomes" id="UP000708208"/>
    </source>
</evidence>
<dbReference type="AlphaFoldDB" id="A0A8J2KI85"/>
<dbReference type="Proteomes" id="UP000708208">
    <property type="component" value="Unassembled WGS sequence"/>
</dbReference>
<keyword evidence="2" id="KW-1185">Reference proteome</keyword>
<name>A0A8J2KI85_9HEXA</name>
<reference evidence="1" key="1">
    <citation type="submission" date="2021-06" db="EMBL/GenBank/DDBJ databases">
        <authorList>
            <person name="Hodson N. C."/>
            <person name="Mongue J. A."/>
            <person name="Jaron S. K."/>
        </authorList>
    </citation>
    <scope>NUCLEOTIDE SEQUENCE</scope>
</reference>
<sequence>MGLDLYSYENFSELENKTDAL</sequence>
<organism evidence="1 2">
    <name type="scientific">Allacma fusca</name>
    <dbReference type="NCBI Taxonomy" id="39272"/>
    <lineage>
        <taxon>Eukaryota</taxon>
        <taxon>Metazoa</taxon>
        <taxon>Ecdysozoa</taxon>
        <taxon>Arthropoda</taxon>
        <taxon>Hexapoda</taxon>
        <taxon>Collembola</taxon>
        <taxon>Symphypleona</taxon>
        <taxon>Sminthuridae</taxon>
        <taxon>Allacma</taxon>
    </lineage>
</organism>
<evidence type="ECO:0000313" key="1">
    <source>
        <dbReference type="EMBL" id="CAG7726251.1"/>
    </source>
</evidence>
<dbReference type="EMBL" id="CAJVCH010132904">
    <property type="protein sequence ID" value="CAG7726251.1"/>
    <property type="molecule type" value="Genomic_DNA"/>
</dbReference>
<protein>
    <submittedName>
        <fullName evidence="1">Uncharacterized protein</fullName>
    </submittedName>
</protein>
<accession>A0A8J2KI85</accession>